<gene>
    <name evidence="5" type="ORF">ACFQJ7_08390</name>
</gene>
<reference evidence="5 6" key="1">
    <citation type="journal article" date="2014" name="Int. J. Syst. Evol. Microbiol.">
        <title>Complete genome sequence of Corynebacterium casei LMG S-19264T (=DSM 44701T), isolated from a smear-ripened cheese.</title>
        <authorList>
            <consortium name="US DOE Joint Genome Institute (JGI-PGF)"/>
            <person name="Walter F."/>
            <person name="Albersmeier A."/>
            <person name="Kalinowski J."/>
            <person name="Ruckert C."/>
        </authorList>
    </citation>
    <scope>NUCLEOTIDE SEQUENCE [LARGE SCALE GENOMIC DNA]</scope>
    <source>
        <strain evidence="5 6">CGMCC 4.7215</strain>
    </source>
</reference>
<dbReference type="AlphaFoldDB" id="A0ABD5X6D5"/>
<dbReference type="EMBL" id="JBHSZQ010000014">
    <property type="protein sequence ID" value="MFC7126054.1"/>
    <property type="molecule type" value="Genomic_DNA"/>
</dbReference>
<name>A0ABD5X6D5_9EURY</name>
<comment type="caution">
    <text evidence="5">The sequence shown here is derived from an EMBL/GenBank/DDBJ whole genome shotgun (WGS) entry which is preliminary data.</text>
</comment>
<protein>
    <submittedName>
        <fullName evidence="5">Uncharacterized protein</fullName>
    </submittedName>
</protein>
<feature type="compositionally biased region" description="Polar residues" evidence="1">
    <location>
        <begin position="200"/>
        <end position="212"/>
    </location>
</feature>
<sequence length="314" mass="32966">MTDLSEVYQGGRTVVTPQQRWLGISVFAVGVLLVVGAIPIATTDLSSWFGLDIYQARQAGGVLAGLGLPAVFVGIFVVLPASNTTRAAAAIGASLAIFGVALFSYAYPYKWLASNPQLAVGTAAVYATGTLVTFWCLFIAVATFKTRDDPGGTARIEITEEGKVRVINTGSNGALESGDTPSIPGFGSVGLFGGEPDGTVPTQTNDDTQPNPEETDDSVVLTDTRDKKKAPTETDSSAVTGEPTSDGGIAVETDPAIEETVLESAKERGQPDTYCGNCSHFEYVSVDDEIVPHCSLHDDLMDDMEACPDWSGNN</sequence>
<evidence type="ECO:0000259" key="4">
    <source>
        <dbReference type="Pfam" id="PF23601"/>
    </source>
</evidence>
<proteinExistence type="predicted"/>
<keyword evidence="2" id="KW-0472">Membrane</keyword>
<dbReference type="Proteomes" id="UP001596414">
    <property type="component" value="Unassembled WGS sequence"/>
</dbReference>
<feature type="compositionally biased region" description="Basic and acidic residues" evidence="1">
    <location>
        <begin position="223"/>
        <end position="232"/>
    </location>
</feature>
<evidence type="ECO:0000256" key="2">
    <source>
        <dbReference type="SAM" id="Phobius"/>
    </source>
</evidence>
<keyword evidence="2" id="KW-1133">Transmembrane helix</keyword>
<keyword evidence="2" id="KW-0812">Transmembrane</keyword>
<feature type="domain" description="Cell division protein A C-terminal" evidence="4">
    <location>
        <begin position="272"/>
        <end position="313"/>
    </location>
</feature>
<feature type="compositionally biased region" description="Polar residues" evidence="1">
    <location>
        <begin position="233"/>
        <end position="243"/>
    </location>
</feature>
<evidence type="ECO:0000313" key="5">
    <source>
        <dbReference type="EMBL" id="MFC7126054.1"/>
    </source>
</evidence>
<evidence type="ECO:0000256" key="1">
    <source>
        <dbReference type="SAM" id="MobiDB-lite"/>
    </source>
</evidence>
<feature type="compositionally biased region" description="Gly residues" evidence="1">
    <location>
        <begin position="187"/>
        <end position="196"/>
    </location>
</feature>
<dbReference type="Pfam" id="PF23601">
    <property type="entry name" value="CdpA_C"/>
    <property type="match status" value="1"/>
</dbReference>
<feature type="domain" description="Cell division protein A N-terminal" evidence="3">
    <location>
        <begin position="2"/>
        <end position="150"/>
    </location>
</feature>
<accession>A0ABD5X6D5</accession>
<feature type="transmembrane region" description="Helical" evidence="2">
    <location>
        <begin position="21"/>
        <end position="41"/>
    </location>
</feature>
<dbReference type="InterPro" id="IPR055564">
    <property type="entry name" value="CdpA_C"/>
</dbReference>
<evidence type="ECO:0000259" key="3">
    <source>
        <dbReference type="Pfam" id="PF23600"/>
    </source>
</evidence>
<feature type="transmembrane region" description="Helical" evidence="2">
    <location>
        <begin position="61"/>
        <end position="81"/>
    </location>
</feature>
<evidence type="ECO:0000313" key="6">
    <source>
        <dbReference type="Proteomes" id="UP001596414"/>
    </source>
</evidence>
<feature type="transmembrane region" description="Helical" evidence="2">
    <location>
        <begin position="119"/>
        <end position="141"/>
    </location>
</feature>
<dbReference type="Pfam" id="PF23600">
    <property type="entry name" value="CdpA_N"/>
    <property type="match status" value="1"/>
</dbReference>
<dbReference type="InterPro" id="IPR055563">
    <property type="entry name" value="CdpA_N"/>
</dbReference>
<feature type="transmembrane region" description="Helical" evidence="2">
    <location>
        <begin position="88"/>
        <end position="107"/>
    </location>
</feature>
<organism evidence="5 6">
    <name type="scientific">Halovenus rubra</name>
    <dbReference type="NCBI Taxonomy" id="869890"/>
    <lineage>
        <taxon>Archaea</taxon>
        <taxon>Methanobacteriati</taxon>
        <taxon>Methanobacteriota</taxon>
        <taxon>Stenosarchaea group</taxon>
        <taxon>Halobacteria</taxon>
        <taxon>Halobacteriales</taxon>
        <taxon>Haloarculaceae</taxon>
        <taxon>Halovenus</taxon>
    </lineage>
</organism>
<feature type="region of interest" description="Disordered" evidence="1">
    <location>
        <begin position="170"/>
        <end position="250"/>
    </location>
</feature>
<dbReference type="RefSeq" id="WP_267639007.1">
    <property type="nucleotide sequence ID" value="NZ_JAODIY010000047.1"/>
</dbReference>